<dbReference type="EMBL" id="WOWS01000011">
    <property type="protein sequence ID" value="MUU79898.1"/>
    <property type="molecule type" value="Genomic_DNA"/>
</dbReference>
<accession>A0A6L6UCB0</accession>
<evidence type="ECO:0000313" key="2">
    <source>
        <dbReference type="Proteomes" id="UP000478208"/>
    </source>
</evidence>
<comment type="caution">
    <text evidence="1">The sequence shown here is derived from an EMBL/GenBank/DDBJ whole genome shotgun (WGS) entry which is preliminary data.</text>
</comment>
<gene>
    <name evidence="1" type="ORF">GN138_15725</name>
</gene>
<reference evidence="1 2" key="1">
    <citation type="submission" date="2019-12" db="EMBL/GenBank/DDBJ databases">
        <authorList>
            <person name="Li J."/>
        </authorList>
    </citation>
    <scope>NUCLEOTIDE SEQUENCE [LARGE SCALE GENOMIC DNA]</scope>
    <source>
        <strain evidence="1 2">HL2-2</strain>
    </source>
</reference>
<organism evidence="1 2">
    <name type="scientific">Winogradskyella endarachnes</name>
    <dbReference type="NCBI Taxonomy" id="2681965"/>
    <lineage>
        <taxon>Bacteria</taxon>
        <taxon>Pseudomonadati</taxon>
        <taxon>Bacteroidota</taxon>
        <taxon>Flavobacteriia</taxon>
        <taxon>Flavobacteriales</taxon>
        <taxon>Flavobacteriaceae</taxon>
        <taxon>Winogradskyella</taxon>
    </lineage>
</organism>
<protein>
    <submittedName>
        <fullName evidence="1">Uncharacterized protein</fullName>
    </submittedName>
</protein>
<dbReference type="RefSeq" id="WP_157364954.1">
    <property type="nucleotide sequence ID" value="NZ_WOWS01000011.1"/>
</dbReference>
<name>A0A6L6UCB0_9FLAO</name>
<proteinExistence type="predicted"/>
<dbReference type="AlphaFoldDB" id="A0A6L6UCB0"/>
<keyword evidence="2" id="KW-1185">Reference proteome</keyword>
<sequence length="163" mass="19202">MNPNYLMIILLFFGFSTISFAQRLDSLIYKNDIPKIENPNTKKLDSISERFNKGLNKLTNQGYTVSTNEYVEPVFYHLKADGNRLSFNEYIKEQFEAKSNKFKAFFKIEVEWNGRINYVELVGYIGDIENLDFISFWKKIRAEPAKKFDIQTKRITTITINKN</sequence>
<dbReference type="Proteomes" id="UP000478208">
    <property type="component" value="Unassembled WGS sequence"/>
</dbReference>
<evidence type="ECO:0000313" key="1">
    <source>
        <dbReference type="EMBL" id="MUU79898.1"/>
    </source>
</evidence>